<evidence type="ECO:0000313" key="3">
    <source>
        <dbReference type="Proteomes" id="UP000654075"/>
    </source>
</evidence>
<dbReference type="Proteomes" id="UP000626109">
    <property type="component" value="Unassembled WGS sequence"/>
</dbReference>
<dbReference type="AlphaFoldDB" id="A0A813DRN3"/>
<organism evidence="1 3">
    <name type="scientific">Polarella glacialis</name>
    <name type="common">Dinoflagellate</name>
    <dbReference type="NCBI Taxonomy" id="89957"/>
    <lineage>
        <taxon>Eukaryota</taxon>
        <taxon>Sar</taxon>
        <taxon>Alveolata</taxon>
        <taxon>Dinophyceae</taxon>
        <taxon>Suessiales</taxon>
        <taxon>Suessiaceae</taxon>
        <taxon>Polarella</taxon>
    </lineage>
</organism>
<evidence type="ECO:0000313" key="2">
    <source>
        <dbReference type="EMBL" id="CAE8664497.1"/>
    </source>
</evidence>
<name>A0A813DRN3_POLGL</name>
<gene>
    <name evidence="1" type="ORF">PGLA1383_LOCUS8582</name>
    <name evidence="2" type="ORF">PGLA2088_LOCUS15611</name>
</gene>
<proteinExistence type="predicted"/>
<dbReference type="EMBL" id="CAJNNV010003923">
    <property type="protein sequence ID" value="CAE8589854.1"/>
    <property type="molecule type" value="Genomic_DNA"/>
</dbReference>
<reference evidence="1" key="1">
    <citation type="submission" date="2021-02" db="EMBL/GenBank/DDBJ databases">
        <authorList>
            <person name="Dougan E. K."/>
            <person name="Rhodes N."/>
            <person name="Thang M."/>
            <person name="Chan C."/>
        </authorList>
    </citation>
    <scope>NUCLEOTIDE SEQUENCE</scope>
</reference>
<sequence length="103" mass="11276">MLVTARKVAPAPSSFFNTLGLQASRMHDLCIASFLALHNSSAAQLRPQWAQQETTGSSNYTRAATLVQLAQTVVKSADAVTAKFSHFTRLHEMPSGFQLAVRW</sequence>
<comment type="caution">
    <text evidence="1">The sequence shown here is derived from an EMBL/GenBank/DDBJ whole genome shotgun (WGS) entry which is preliminary data.</text>
</comment>
<evidence type="ECO:0000313" key="1">
    <source>
        <dbReference type="EMBL" id="CAE8589854.1"/>
    </source>
</evidence>
<protein>
    <submittedName>
        <fullName evidence="1">Uncharacterized protein</fullName>
    </submittedName>
</protein>
<keyword evidence="3" id="KW-1185">Reference proteome</keyword>
<dbReference type="EMBL" id="CAJNNW010019409">
    <property type="protein sequence ID" value="CAE8664497.1"/>
    <property type="molecule type" value="Genomic_DNA"/>
</dbReference>
<accession>A0A813DRN3</accession>
<dbReference type="Proteomes" id="UP000654075">
    <property type="component" value="Unassembled WGS sequence"/>
</dbReference>